<reference evidence="2 3" key="1">
    <citation type="submission" date="2019-05" db="EMBL/GenBank/DDBJ databases">
        <title>Draft genome sequence of Actinomadura sp. 14C53.</title>
        <authorList>
            <person name="Saricaoglu S."/>
            <person name="Isik K."/>
        </authorList>
    </citation>
    <scope>NUCLEOTIDE SEQUENCE [LARGE SCALE GENOMIC DNA]</scope>
    <source>
        <strain evidence="2 3">14C53</strain>
    </source>
</reference>
<dbReference type="Proteomes" id="UP000309174">
    <property type="component" value="Unassembled WGS sequence"/>
</dbReference>
<sequence length="325" mass="35027">MRRTIGFTLIGIGAFMLAGFVLARYYIAPTLIGAPTDFYQVTRLRADGASYFDAGRLTPRTGATVTATNTIRADVKAQEDGVAVWDSTTVIEDTANGVTIELQKQRLAFDRRTARLTNCCGAAVENDKSVRQSGIGLFWPVEVEKKGLQLFDTGTRRAWPITFAGEERRNGVRTYRFVQSVPDTKIPSELPAVPPELLGLPKGGAPVQVDRYQRSDSTYWIDPRTGAPIDQQRHVVSTLRPQQGGAGSLVVADLDLRMTPESRMSLLAKSDDGAAKIRLLETIVPLTFLGAGLFALAAGLALTTGSGRLPRHRGALGGSAAPASR</sequence>
<dbReference type="EMBL" id="VCKW01000055">
    <property type="protein sequence ID" value="TMR01936.1"/>
    <property type="molecule type" value="Genomic_DNA"/>
</dbReference>
<proteinExistence type="predicted"/>
<keyword evidence="1" id="KW-0472">Membrane</keyword>
<dbReference type="RefSeq" id="WP_138645438.1">
    <property type="nucleotide sequence ID" value="NZ_VCKW01000055.1"/>
</dbReference>
<keyword evidence="1" id="KW-0812">Transmembrane</keyword>
<evidence type="ECO:0000256" key="1">
    <source>
        <dbReference type="SAM" id="Phobius"/>
    </source>
</evidence>
<evidence type="ECO:0000313" key="2">
    <source>
        <dbReference type="EMBL" id="TMR01936.1"/>
    </source>
</evidence>
<dbReference type="InterPro" id="IPR021424">
    <property type="entry name" value="PorA"/>
</dbReference>
<feature type="transmembrane region" description="Helical" evidence="1">
    <location>
        <begin position="283"/>
        <end position="303"/>
    </location>
</feature>
<dbReference type="OrthoDB" id="153031at2"/>
<accession>A0A5C4JE88</accession>
<keyword evidence="3" id="KW-1185">Reference proteome</keyword>
<evidence type="ECO:0000313" key="3">
    <source>
        <dbReference type="Proteomes" id="UP000309174"/>
    </source>
</evidence>
<dbReference type="Pfam" id="PF11271">
    <property type="entry name" value="PorA"/>
    <property type="match status" value="1"/>
</dbReference>
<protein>
    <submittedName>
        <fullName evidence="2">DUF3068 domain-containing protein</fullName>
    </submittedName>
</protein>
<organism evidence="2 3">
    <name type="scientific">Actinomadura soli</name>
    <dbReference type="NCBI Taxonomy" id="2508997"/>
    <lineage>
        <taxon>Bacteria</taxon>
        <taxon>Bacillati</taxon>
        <taxon>Actinomycetota</taxon>
        <taxon>Actinomycetes</taxon>
        <taxon>Streptosporangiales</taxon>
        <taxon>Thermomonosporaceae</taxon>
        <taxon>Actinomadura</taxon>
    </lineage>
</organism>
<gene>
    <name evidence="2" type="ORF">ETD83_13420</name>
</gene>
<keyword evidence="1" id="KW-1133">Transmembrane helix</keyword>
<dbReference type="AlphaFoldDB" id="A0A5C4JE88"/>
<comment type="caution">
    <text evidence="2">The sequence shown here is derived from an EMBL/GenBank/DDBJ whole genome shotgun (WGS) entry which is preliminary data.</text>
</comment>
<name>A0A5C4JE88_9ACTN</name>